<keyword evidence="4 7" id="KW-1133">Transmembrane helix</keyword>
<name>A0ABU7P830_9ACTN</name>
<evidence type="ECO:0000256" key="1">
    <source>
        <dbReference type="ARBA" id="ARBA00004651"/>
    </source>
</evidence>
<keyword evidence="3 7" id="KW-0812">Transmembrane</keyword>
<feature type="domain" description="Cardiolipin synthase N-terminal" evidence="8">
    <location>
        <begin position="12"/>
        <end position="59"/>
    </location>
</feature>
<protein>
    <submittedName>
        <fullName evidence="9">PLD nuclease N-terminal domain-containing protein</fullName>
    </submittedName>
</protein>
<evidence type="ECO:0000313" key="9">
    <source>
        <dbReference type="EMBL" id="MEE4541967.1"/>
    </source>
</evidence>
<feature type="region of interest" description="Disordered" evidence="6">
    <location>
        <begin position="67"/>
        <end position="134"/>
    </location>
</feature>
<evidence type="ECO:0000259" key="8">
    <source>
        <dbReference type="Pfam" id="PF13396"/>
    </source>
</evidence>
<dbReference type="RefSeq" id="WP_330793880.1">
    <property type="nucleotide sequence ID" value="NZ_JAZEWV010000004.1"/>
</dbReference>
<feature type="compositionally biased region" description="Basic and acidic residues" evidence="6">
    <location>
        <begin position="124"/>
        <end position="134"/>
    </location>
</feature>
<reference evidence="9 10" key="1">
    <citation type="submission" date="2023-12" db="EMBL/GenBank/DDBJ databases">
        <title>Streptomyces sp. V4-01.</title>
        <authorList>
            <person name="Somphong A."/>
            <person name="Phongsopitanun W."/>
        </authorList>
    </citation>
    <scope>NUCLEOTIDE SEQUENCE [LARGE SCALE GENOMIC DNA]</scope>
    <source>
        <strain evidence="9 10">V4-01</strain>
    </source>
</reference>
<organism evidence="9 10">
    <name type="scientific">Actinacidiphila polyblastidii</name>
    <dbReference type="NCBI Taxonomy" id="3110430"/>
    <lineage>
        <taxon>Bacteria</taxon>
        <taxon>Bacillati</taxon>
        <taxon>Actinomycetota</taxon>
        <taxon>Actinomycetes</taxon>
        <taxon>Kitasatosporales</taxon>
        <taxon>Streptomycetaceae</taxon>
        <taxon>Actinacidiphila</taxon>
    </lineage>
</organism>
<comment type="subcellular location">
    <subcellularLocation>
        <location evidence="1">Cell membrane</location>
        <topology evidence="1">Multi-pass membrane protein</topology>
    </subcellularLocation>
</comment>
<evidence type="ECO:0000256" key="5">
    <source>
        <dbReference type="ARBA" id="ARBA00023136"/>
    </source>
</evidence>
<evidence type="ECO:0000313" key="10">
    <source>
        <dbReference type="Proteomes" id="UP001344658"/>
    </source>
</evidence>
<evidence type="ECO:0000256" key="3">
    <source>
        <dbReference type="ARBA" id="ARBA00022692"/>
    </source>
</evidence>
<dbReference type="EMBL" id="JAZEWV010000004">
    <property type="protein sequence ID" value="MEE4541967.1"/>
    <property type="molecule type" value="Genomic_DNA"/>
</dbReference>
<evidence type="ECO:0000256" key="7">
    <source>
        <dbReference type="SAM" id="Phobius"/>
    </source>
</evidence>
<evidence type="ECO:0000256" key="6">
    <source>
        <dbReference type="SAM" id="MobiDB-lite"/>
    </source>
</evidence>
<accession>A0ABU7P830</accession>
<dbReference type="InterPro" id="IPR027379">
    <property type="entry name" value="CLS_N"/>
</dbReference>
<dbReference type="Pfam" id="PF13396">
    <property type="entry name" value="PLDc_N"/>
    <property type="match status" value="1"/>
</dbReference>
<feature type="compositionally biased region" description="Basic and acidic residues" evidence="6">
    <location>
        <begin position="75"/>
        <end position="89"/>
    </location>
</feature>
<evidence type="ECO:0000256" key="4">
    <source>
        <dbReference type="ARBA" id="ARBA00022989"/>
    </source>
</evidence>
<feature type="transmembrane region" description="Helical" evidence="7">
    <location>
        <begin position="35"/>
        <end position="57"/>
    </location>
</feature>
<keyword evidence="10" id="KW-1185">Reference proteome</keyword>
<gene>
    <name evidence="9" type="ORF">V2S66_08295</name>
</gene>
<dbReference type="Proteomes" id="UP001344658">
    <property type="component" value="Unassembled WGS sequence"/>
</dbReference>
<sequence length="134" mass="15441">MLRYAPYLVILALWIYALVDCIGTPERQVRFLPKLAWLMIIVFFGWILIGPLAWLVAGRFRYATPPGGATAAQWRGEHREDARPEDRHPAARRGRHPAQGRELPREEWIAPDDNPEFLRSLGEANRRNRGDDAE</sequence>
<proteinExistence type="predicted"/>
<comment type="caution">
    <text evidence="9">The sequence shown here is derived from an EMBL/GenBank/DDBJ whole genome shotgun (WGS) entry which is preliminary data.</text>
</comment>
<keyword evidence="2" id="KW-1003">Cell membrane</keyword>
<evidence type="ECO:0000256" key="2">
    <source>
        <dbReference type="ARBA" id="ARBA00022475"/>
    </source>
</evidence>
<feature type="transmembrane region" description="Helical" evidence="7">
    <location>
        <begin position="6"/>
        <end position="23"/>
    </location>
</feature>
<keyword evidence="5 7" id="KW-0472">Membrane</keyword>